<sequence>MTSTQRSESANHVLKIYIPCNSSINRFIAQYSKLISDRENSDEECEKNTKQKSIELQCGFPVEKHASMIYTRKVYNLVKMELLKSTKYVIVPREGNNIVEVKHVQAELRDSWCKANYIIEVDNSVGYYKCECGLYEHFGIVCSHIISVFINRGVCWIPECHIMKRWTRQARMSTFDPNLRTLGKDRRIESRAFRHKVMYMSAMELVNIAKVDEKACEIATRNLDRAKKEISEYRLSKLTSIQVGHGDCVVDRQLHGCC</sequence>
<dbReference type="EnsemblPlants" id="AVESA.00010b.r2.6CG1145490.1">
    <property type="protein sequence ID" value="AVESA.00010b.r2.6CG1145490.1.CDS"/>
    <property type="gene ID" value="AVESA.00010b.r2.6CG1145490"/>
</dbReference>
<protein>
    <submittedName>
        <fullName evidence="1">Uncharacterized protein</fullName>
    </submittedName>
</protein>
<accession>A0ACD5Z862</accession>
<evidence type="ECO:0000313" key="2">
    <source>
        <dbReference type="Proteomes" id="UP001732700"/>
    </source>
</evidence>
<name>A0ACD5Z862_AVESA</name>
<evidence type="ECO:0000313" key="1">
    <source>
        <dbReference type="EnsemblPlants" id="AVESA.00010b.r2.6CG1145490.1.CDS"/>
    </source>
</evidence>
<organism evidence="1 2">
    <name type="scientific">Avena sativa</name>
    <name type="common">Oat</name>
    <dbReference type="NCBI Taxonomy" id="4498"/>
    <lineage>
        <taxon>Eukaryota</taxon>
        <taxon>Viridiplantae</taxon>
        <taxon>Streptophyta</taxon>
        <taxon>Embryophyta</taxon>
        <taxon>Tracheophyta</taxon>
        <taxon>Spermatophyta</taxon>
        <taxon>Magnoliopsida</taxon>
        <taxon>Liliopsida</taxon>
        <taxon>Poales</taxon>
        <taxon>Poaceae</taxon>
        <taxon>BOP clade</taxon>
        <taxon>Pooideae</taxon>
        <taxon>Poodae</taxon>
        <taxon>Poeae</taxon>
        <taxon>Poeae Chloroplast Group 1 (Aveneae type)</taxon>
        <taxon>Aveninae</taxon>
        <taxon>Avena</taxon>
    </lineage>
</organism>
<dbReference type="Proteomes" id="UP001732700">
    <property type="component" value="Chromosome 6C"/>
</dbReference>
<reference evidence="1" key="1">
    <citation type="submission" date="2021-05" db="EMBL/GenBank/DDBJ databases">
        <authorList>
            <person name="Scholz U."/>
            <person name="Mascher M."/>
            <person name="Fiebig A."/>
        </authorList>
    </citation>
    <scope>NUCLEOTIDE SEQUENCE [LARGE SCALE GENOMIC DNA]</scope>
</reference>
<proteinExistence type="predicted"/>
<keyword evidence="2" id="KW-1185">Reference proteome</keyword>
<reference evidence="1" key="2">
    <citation type="submission" date="2025-09" db="UniProtKB">
        <authorList>
            <consortium name="EnsemblPlants"/>
        </authorList>
    </citation>
    <scope>IDENTIFICATION</scope>
</reference>